<protein>
    <recommendedName>
        <fullName evidence="5 6">Cell division protein FtsA</fullName>
    </recommendedName>
</protein>
<dbReference type="PIRSF" id="PIRSF003101">
    <property type="entry name" value="FtsA"/>
    <property type="match status" value="1"/>
</dbReference>
<dbReference type="SUPFAM" id="SSF53067">
    <property type="entry name" value="Actin-like ATPase domain"/>
    <property type="match status" value="2"/>
</dbReference>
<keyword evidence="1 5" id="KW-1003">Cell membrane</keyword>
<dbReference type="SMART" id="SM00842">
    <property type="entry name" value="FtsA"/>
    <property type="match status" value="1"/>
</dbReference>
<dbReference type="CDD" id="cd24048">
    <property type="entry name" value="ASKHA_NBD_FtsA"/>
    <property type="match status" value="1"/>
</dbReference>
<gene>
    <name evidence="5" type="primary">ftsA</name>
    <name evidence="8" type="ORF">SAMN05216387_101141</name>
</gene>
<dbReference type="PANTHER" id="PTHR32432">
    <property type="entry name" value="CELL DIVISION PROTEIN FTSA-RELATED"/>
    <property type="match status" value="1"/>
</dbReference>
<dbReference type="Proteomes" id="UP000198620">
    <property type="component" value="Unassembled WGS sequence"/>
</dbReference>
<dbReference type="AlphaFoldDB" id="A0A1H7G4V0"/>
<proteinExistence type="inferred from homology"/>
<comment type="function">
    <text evidence="5 6">Cell division protein that is involved in the assembly of the Z ring. May serve as a membrane anchor for the Z ring.</text>
</comment>
<evidence type="ECO:0000313" key="9">
    <source>
        <dbReference type="Proteomes" id="UP000198620"/>
    </source>
</evidence>
<evidence type="ECO:0000256" key="2">
    <source>
        <dbReference type="ARBA" id="ARBA00022618"/>
    </source>
</evidence>
<dbReference type="RefSeq" id="WP_090825875.1">
    <property type="nucleotide sequence ID" value="NZ_FOBH01000001.1"/>
</dbReference>
<dbReference type="Gene3D" id="3.30.1490.110">
    <property type="match status" value="1"/>
</dbReference>
<dbReference type="OrthoDB" id="9810567at2"/>
<dbReference type="FunFam" id="3.30.420.40:FF:000035">
    <property type="entry name" value="Cell division protein FtsA"/>
    <property type="match status" value="1"/>
</dbReference>
<dbReference type="InterPro" id="IPR020823">
    <property type="entry name" value="Cell_div_FtsA"/>
</dbReference>
<reference evidence="8 9" key="1">
    <citation type="submission" date="2016-10" db="EMBL/GenBank/DDBJ databases">
        <authorList>
            <person name="de Groot N.N."/>
        </authorList>
    </citation>
    <scope>NUCLEOTIDE SEQUENCE [LARGE SCALE GENOMIC DNA]</scope>
    <source>
        <strain evidence="8 9">Nv1</strain>
    </source>
</reference>
<evidence type="ECO:0000256" key="5">
    <source>
        <dbReference type="HAMAP-Rule" id="MF_02033"/>
    </source>
</evidence>
<keyword evidence="4 5" id="KW-0131">Cell cycle</keyword>
<comment type="subunit">
    <text evidence="5">Self-interacts. Interacts with FtsZ.</text>
</comment>
<evidence type="ECO:0000313" key="8">
    <source>
        <dbReference type="EMBL" id="SEK31822.1"/>
    </source>
</evidence>
<dbReference type="Pfam" id="PF02491">
    <property type="entry name" value="SHS2_FTSA"/>
    <property type="match status" value="1"/>
</dbReference>
<comment type="subcellular location">
    <subcellularLocation>
        <location evidence="5">Cell membrane</location>
        <topology evidence="5">Peripheral membrane protein</topology>
        <orientation evidence="5">Cytoplasmic side</orientation>
    </subcellularLocation>
    <text evidence="5">Localizes to the Z ring in an FtsZ-dependent manner. Targeted to the membrane through a conserved C-terminal amphipathic helix.</text>
</comment>
<dbReference type="PANTHER" id="PTHR32432:SF4">
    <property type="entry name" value="CELL DIVISION PROTEIN FTSA"/>
    <property type="match status" value="1"/>
</dbReference>
<dbReference type="GO" id="GO:0009898">
    <property type="term" value="C:cytoplasmic side of plasma membrane"/>
    <property type="evidence" value="ECO:0007669"/>
    <property type="project" value="UniProtKB-UniRule"/>
</dbReference>
<dbReference type="Gene3D" id="3.30.420.40">
    <property type="match status" value="2"/>
</dbReference>
<dbReference type="FunFam" id="3.30.1490.110:FF:000001">
    <property type="entry name" value="Cell division protein FtsA"/>
    <property type="match status" value="1"/>
</dbReference>
<dbReference type="STRING" id="1233.SAMN05216387_101141"/>
<name>A0A1H7G4V0_9PROT</name>
<evidence type="ECO:0000256" key="4">
    <source>
        <dbReference type="ARBA" id="ARBA00023306"/>
    </source>
</evidence>
<dbReference type="InterPro" id="IPR050696">
    <property type="entry name" value="FtsA/MreB"/>
</dbReference>
<keyword evidence="2 5" id="KW-0132">Cell division</keyword>
<dbReference type="InterPro" id="IPR043129">
    <property type="entry name" value="ATPase_NBD"/>
</dbReference>
<sequence>MNRSNETKNLIVGLDIGTSKIIAIVAEVKPEGGFEVIGMGSHPSRGLKKGVVVNIETTVSAIQRALEEAELMADCKIREVYTGIAGSHIKSFNSHGMVAIKDKEVSRLDVDRVMETAKAVNILNDQQVLHVLNQEFIIDGQEDVREPIGMSGIRLEVKVHIVTGAVSAAQNIMKCVRRCGLEVRDLVLQPLASAMAVLSEDEKDLGVCLVDIGGGTTDIAVFTHGAIRHTAVIPIAGDQITNDIAMALRTPTKDAEDIKCRYGCALRTMADPHDMVEVAGVGDRGTRQLSRQTLAEVIEPRAEELYSLVQAELRRSGLEELLSSGIVITGGSSSLQGMVELGEEIFHMPVRLGLPHYRGGLEEVVLTPRCSTGIGLILAGMEQLQRHQHTRLQGNSFKRILERMRSWFQVNF</sequence>
<evidence type="ECO:0000256" key="1">
    <source>
        <dbReference type="ARBA" id="ARBA00022475"/>
    </source>
</evidence>
<comment type="similarity">
    <text evidence="5 6">Belongs to the FtsA/MreB family.</text>
</comment>
<dbReference type="HAMAP" id="MF_02033">
    <property type="entry name" value="FtsA"/>
    <property type="match status" value="1"/>
</dbReference>
<dbReference type="NCBIfam" id="TIGR01174">
    <property type="entry name" value="ftsA"/>
    <property type="match status" value="1"/>
</dbReference>
<organism evidence="8 9">
    <name type="scientific">Nitrosovibrio tenuis</name>
    <dbReference type="NCBI Taxonomy" id="1233"/>
    <lineage>
        <taxon>Bacteria</taxon>
        <taxon>Pseudomonadati</taxon>
        <taxon>Pseudomonadota</taxon>
        <taxon>Betaproteobacteria</taxon>
        <taxon>Nitrosomonadales</taxon>
        <taxon>Nitrosomonadaceae</taxon>
        <taxon>Nitrosovibrio</taxon>
    </lineage>
</organism>
<evidence type="ECO:0000256" key="3">
    <source>
        <dbReference type="ARBA" id="ARBA00023136"/>
    </source>
</evidence>
<dbReference type="GO" id="GO:0043093">
    <property type="term" value="P:FtsZ-dependent cytokinesis"/>
    <property type="evidence" value="ECO:0007669"/>
    <property type="project" value="UniProtKB-UniRule"/>
</dbReference>
<dbReference type="NCBIfam" id="NF007009">
    <property type="entry name" value="PRK09472.1"/>
    <property type="match status" value="1"/>
</dbReference>
<evidence type="ECO:0000256" key="6">
    <source>
        <dbReference type="PIRNR" id="PIRNR003101"/>
    </source>
</evidence>
<dbReference type="GO" id="GO:0032153">
    <property type="term" value="C:cell division site"/>
    <property type="evidence" value="ECO:0007669"/>
    <property type="project" value="UniProtKB-UniRule"/>
</dbReference>
<dbReference type="EMBL" id="FOBH01000001">
    <property type="protein sequence ID" value="SEK31822.1"/>
    <property type="molecule type" value="Genomic_DNA"/>
</dbReference>
<keyword evidence="3 5" id="KW-0472">Membrane</keyword>
<dbReference type="InterPro" id="IPR003494">
    <property type="entry name" value="SHS2_FtsA"/>
</dbReference>
<keyword evidence="9" id="KW-1185">Reference proteome</keyword>
<evidence type="ECO:0000259" key="7">
    <source>
        <dbReference type="SMART" id="SM00842"/>
    </source>
</evidence>
<accession>A0A1H7G4V0</accession>
<feature type="domain" description="SHS2" evidence="7">
    <location>
        <begin position="11"/>
        <end position="197"/>
    </location>
</feature>
<dbReference type="Pfam" id="PF14450">
    <property type="entry name" value="FtsA"/>
    <property type="match status" value="2"/>
</dbReference>